<comment type="cofactor">
    <cofactor evidence="1">
        <name>FAD</name>
        <dbReference type="ChEBI" id="CHEBI:57692"/>
    </cofactor>
</comment>
<dbReference type="SUPFAM" id="SSF51905">
    <property type="entry name" value="FAD/NAD(P)-binding domain"/>
    <property type="match status" value="1"/>
</dbReference>
<dbReference type="PANTHER" id="PTHR43400:SF7">
    <property type="entry name" value="FAD-DEPENDENT OXIDOREDUCTASE 2 FAD BINDING DOMAIN-CONTAINING PROTEIN"/>
    <property type="match status" value="1"/>
</dbReference>
<dbReference type="PANTHER" id="PTHR43400">
    <property type="entry name" value="FUMARATE REDUCTASE"/>
    <property type="match status" value="1"/>
</dbReference>
<dbReference type="EMBL" id="JBEPSH010000001">
    <property type="protein sequence ID" value="MET4575324.1"/>
    <property type="molecule type" value="Genomic_DNA"/>
</dbReference>
<name>A0ABV2Q2T4_9BURK</name>
<evidence type="ECO:0000256" key="1">
    <source>
        <dbReference type="ARBA" id="ARBA00001974"/>
    </source>
</evidence>
<gene>
    <name evidence="6" type="ORF">ABIE13_000421</name>
</gene>
<evidence type="ECO:0000313" key="6">
    <source>
        <dbReference type="EMBL" id="MET4575324.1"/>
    </source>
</evidence>
<evidence type="ECO:0000256" key="3">
    <source>
        <dbReference type="ARBA" id="ARBA00022827"/>
    </source>
</evidence>
<dbReference type="RefSeq" id="WP_354440695.1">
    <property type="nucleotide sequence ID" value="NZ_JBEPSH010000001.1"/>
</dbReference>
<keyword evidence="3" id="KW-0274">FAD</keyword>
<protein>
    <submittedName>
        <fullName evidence="6">Tricarballylate dehydrogenase</fullName>
    </submittedName>
</protein>
<accession>A0ABV2Q2T4</accession>
<reference evidence="6 7" key="1">
    <citation type="submission" date="2024-06" db="EMBL/GenBank/DDBJ databases">
        <title>Sorghum-associated microbial communities from plants grown in Nebraska, USA.</title>
        <authorList>
            <person name="Schachtman D."/>
        </authorList>
    </citation>
    <scope>NUCLEOTIDE SEQUENCE [LARGE SCALE GENOMIC DNA]</scope>
    <source>
        <strain evidence="6 7">2709</strain>
    </source>
</reference>
<dbReference type="SUPFAM" id="SSF56425">
    <property type="entry name" value="Succinate dehydrogenase/fumarate reductase flavoprotein, catalytic domain"/>
    <property type="match status" value="1"/>
</dbReference>
<keyword evidence="7" id="KW-1185">Reference proteome</keyword>
<evidence type="ECO:0000259" key="5">
    <source>
        <dbReference type="Pfam" id="PF00890"/>
    </source>
</evidence>
<dbReference type="PROSITE" id="PS51257">
    <property type="entry name" value="PROKAR_LIPOPROTEIN"/>
    <property type="match status" value="1"/>
</dbReference>
<sequence length="473" mass="50274">MTKHNMYDLVIVGMGAAGLAAAASCHDASGGRARIAVIERAPSDQRGGATRWTNAALRLNDDGEFDPDWKHLVSQQSNGLADATYCEIMEANVMEALDYVKGFGVEIEKLPLFALGFHESGGGTHAMWQPVGGGASIVHHVGDAVDAHKHTDVFYETEAVSLHLEDGLVAGVNVRGADGRIRPLLGKAVLLACGGFEGNPEMLTQYLGERAVDLVPIAPGILNNTGDGIRMAMNIGAGTSGQFDMIHAEGVDPRSRKADAVVWSYLFGIVVNAQGERFFDEGASTLDRTFERLGWEIWRNQNQKAFLIGDRKYMANPYSAALNVTDIAPVVADTIEQLANQLGIDAEGLGRTVAAFNAAVPGTRIDPSRPDGAATTGINPPKSNWAESVSEGPFYGFPLTGAVTFTFGGLKTDSDGRVLTPTGRAIPGLYAAGEITGLFYHEYACATSVLRSITFGRRVGLRIGAELPVPVTQ</sequence>
<dbReference type="InterPro" id="IPR050315">
    <property type="entry name" value="FAD-oxidoreductase_2"/>
</dbReference>
<feature type="domain" description="FAD-dependent oxidoreductase 2 FAD-binding" evidence="5">
    <location>
        <begin position="8"/>
        <end position="443"/>
    </location>
</feature>
<keyword evidence="4" id="KW-0560">Oxidoreductase</keyword>
<dbReference type="Pfam" id="PF00890">
    <property type="entry name" value="FAD_binding_2"/>
    <property type="match status" value="1"/>
</dbReference>
<dbReference type="Gene3D" id="3.90.700.10">
    <property type="entry name" value="Succinate dehydrogenase/fumarate reductase flavoprotein, catalytic domain"/>
    <property type="match status" value="1"/>
</dbReference>
<dbReference type="Gene3D" id="3.50.50.60">
    <property type="entry name" value="FAD/NAD(P)-binding domain"/>
    <property type="match status" value="1"/>
</dbReference>
<organism evidence="6 7">
    <name type="scientific">Ottowia thiooxydans</name>
    <dbReference type="NCBI Taxonomy" id="219182"/>
    <lineage>
        <taxon>Bacteria</taxon>
        <taxon>Pseudomonadati</taxon>
        <taxon>Pseudomonadota</taxon>
        <taxon>Betaproteobacteria</taxon>
        <taxon>Burkholderiales</taxon>
        <taxon>Comamonadaceae</taxon>
        <taxon>Ottowia</taxon>
    </lineage>
</organism>
<keyword evidence="2" id="KW-0285">Flavoprotein</keyword>
<proteinExistence type="predicted"/>
<dbReference type="InterPro" id="IPR003953">
    <property type="entry name" value="FAD-dep_OxRdtase_2_FAD-bd"/>
</dbReference>
<dbReference type="Proteomes" id="UP001549320">
    <property type="component" value="Unassembled WGS sequence"/>
</dbReference>
<evidence type="ECO:0000256" key="4">
    <source>
        <dbReference type="ARBA" id="ARBA00023002"/>
    </source>
</evidence>
<dbReference type="InterPro" id="IPR036188">
    <property type="entry name" value="FAD/NAD-bd_sf"/>
</dbReference>
<evidence type="ECO:0000256" key="2">
    <source>
        <dbReference type="ARBA" id="ARBA00022630"/>
    </source>
</evidence>
<comment type="caution">
    <text evidence="6">The sequence shown here is derived from an EMBL/GenBank/DDBJ whole genome shotgun (WGS) entry which is preliminary data.</text>
</comment>
<dbReference type="InterPro" id="IPR027477">
    <property type="entry name" value="Succ_DH/fumarate_Rdtase_cat_sf"/>
</dbReference>
<evidence type="ECO:0000313" key="7">
    <source>
        <dbReference type="Proteomes" id="UP001549320"/>
    </source>
</evidence>